<gene>
    <name evidence="1" type="ORF">F751_0846</name>
</gene>
<dbReference type="KEGG" id="apro:F751_0846"/>
<evidence type="ECO:0000313" key="2">
    <source>
        <dbReference type="Proteomes" id="UP000028924"/>
    </source>
</evidence>
<accession>A0A087SPD3</accession>
<dbReference type="RefSeq" id="XP_011400570.1">
    <property type="nucleotide sequence ID" value="XM_011402268.1"/>
</dbReference>
<dbReference type="GeneID" id="23612237"/>
<proteinExistence type="predicted"/>
<organism evidence="1 2">
    <name type="scientific">Auxenochlorella protothecoides</name>
    <name type="common">Green microalga</name>
    <name type="synonym">Chlorella protothecoides</name>
    <dbReference type="NCBI Taxonomy" id="3075"/>
    <lineage>
        <taxon>Eukaryota</taxon>
        <taxon>Viridiplantae</taxon>
        <taxon>Chlorophyta</taxon>
        <taxon>core chlorophytes</taxon>
        <taxon>Trebouxiophyceae</taxon>
        <taxon>Chlorellales</taxon>
        <taxon>Chlorellaceae</taxon>
        <taxon>Auxenochlorella</taxon>
    </lineage>
</organism>
<reference evidence="1 2" key="1">
    <citation type="journal article" date="2014" name="BMC Genomics">
        <title>Oil accumulation mechanisms of the oleaginous microalga Chlorella protothecoides revealed through its genome, transcriptomes, and proteomes.</title>
        <authorList>
            <person name="Gao C."/>
            <person name="Wang Y."/>
            <person name="Shen Y."/>
            <person name="Yan D."/>
            <person name="He X."/>
            <person name="Dai J."/>
            <person name="Wu Q."/>
        </authorList>
    </citation>
    <scope>NUCLEOTIDE SEQUENCE [LARGE SCALE GENOMIC DNA]</scope>
    <source>
        <strain evidence="1 2">0710</strain>
    </source>
</reference>
<sequence length="75" mass="8122">MQLPPCLCWMQRRAARHMASPRPTAALLPPRLCRVCSGSGPGSECGHHMQHPGAPGPPDHAMHPDEARCLACSCW</sequence>
<name>A0A087SPD3_AUXPR</name>
<keyword evidence="2" id="KW-1185">Reference proteome</keyword>
<evidence type="ECO:0000313" key="1">
    <source>
        <dbReference type="EMBL" id="KFM27587.1"/>
    </source>
</evidence>
<dbReference type="EMBL" id="KL662152">
    <property type="protein sequence ID" value="KFM27587.1"/>
    <property type="molecule type" value="Genomic_DNA"/>
</dbReference>
<dbReference type="Proteomes" id="UP000028924">
    <property type="component" value="Unassembled WGS sequence"/>
</dbReference>
<dbReference type="AlphaFoldDB" id="A0A087SPD3"/>
<protein>
    <submittedName>
        <fullName evidence="1">Uncharacterized protein</fullName>
    </submittedName>
</protein>